<gene>
    <name evidence="1" type="ORF">DVR12_23455</name>
</gene>
<keyword evidence="2" id="KW-1185">Reference proteome</keyword>
<sequence length="356" mass="40646">MNFDALWSKLQKAPTFVPSIFPIPNSNTDKSEQLATPFEPNENYFTIRVNEMFLSYERKWFSTYDPVVLSVTQFNYDGEKKTVPFVVGPGLLSNLPASVKVPEGMIYRNTTVAGTHPFKGGTVCTSIILCRMRQENYLRKILKIIEQTAGTYMGGFATMLNPYMKVANIVLDGIDQLFDSGDIHPLIGYRNEISRNASDNFLPGYYVMINIEEHKIDAKKFFVKDNILLYGDSLATAKPFRAGDYVLYSIMSQSMRDDIEVLPVFKQWEELRGYTTDLPEVNDEDWKQIKARLFSLHNSLWKSPDLTNKQASVLAEEYKQIILQLKAAKAFMGADKIERKPIALIDREALDILNLK</sequence>
<dbReference type="RefSeq" id="WP_116978243.1">
    <property type="nucleotide sequence ID" value="NZ_QPMM01000013.1"/>
</dbReference>
<evidence type="ECO:0000313" key="2">
    <source>
        <dbReference type="Proteomes" id="UP000260644"/>
    </source>
</evidence>
<dbReference type="EMBL" id="QPMM01000013">
    <property type="protein sequence ID" value="RFS19589.1"/>
    <property type="molecule type" value="Genomic_DNA"/>
</dbReference>
<evidence type="ECO:0000313" key="1">
    <source>
        <dbReference type="EMBL" id="RFS19589.1"/>
    </source>
</evidence>
<comment type="caution">
    <text evidence="1">The sequence shown here is derived from an EMBL/GenBank/DDBJ whole genome shotgun (WGS) entry which is preliminary data.</text>
</comment>
<reference evidence="1 2" key="1">
    <citation type="submission" date="2018-07" db="EMBL/GenBank/DDBJ databases">
        <title>Chitinophaga K2CV101002-2 sp. nov., isolated from a monsoon evergreen broad-leaved forest soil.</title>
        <authorList>
            <person name="Lv Y."/>
        </authorList>
    </citation>
    <scope>NUCLEOTIDE SEQUENCE [LARGE SCALE GENOMIC DNA]</scope>
    <source>
        <strain evidence="1 2">GDMCC 1.1288</strain>
    </source>
</reference>
<proteinExistence type="predicted"/>
<dbReference type="OrthoDB" id="3078156at2"/>
<accession>A0A3E1Y4J0</accession>
<organism evidence="1 2">
    <name type="scientific">Chitinophaga silvatica</name>
    <dbReference type="NCBI Taxonomy" id="2282649"/>
    <lineage>
        <taxon>Bacteria</taxon>
        <taxon>Pseudomonadati</taxon>
        <taxon>Bacteroidota</taxon>
        <taxon>Chitinophagia</taxon>
        <taxon>Chitinophagales</taxon>
        <taxon>Chitinophagaceae</taxon>
        <taxon>Chitinophaga</taxon>
    </lineage>
</organism>
<name>A0A3E1Y4J0_9BACT</name>
<dbReference type="Proteomes" id="UP000260644">
    <property type="component" value="Unassembled WGS sequence"/>
</dbReference>
<dbReference type="AlphaFoldDB" id="A0A3E1Y4J0"/>
<protein>
    <submittedName>
        <fullName evidence="1">Uncharacterized protein</fullName>
    </submittedName>
</protein>